<dbReference type="Pfam" id="PF05617">
    <property type="entry name" value="Prolamin_like"/>
    <property type="match status" value="1"/>
</dbReference>
<dbReference type="PANTHER" id="PTHR31181:SF67">
    <property type="entry name" value="PROLAMIN-LIKE PROTEIN (DUF1278)"/>
    <property type="match status" value="1"/>
</dbReference>
<dbReference type="GO" id="GO:0005576">
    <property type="term" value="C:extracellular region"/>
    <property type="evidence" value="ECO:0007669"/>
    <property type="project" value="TreeGrafter"/>
</dbReference>
<dbReference type="InterPro" id="IPR008502">
    <property type="entry name" value="Prolamin-like"/>
</dbReference>
<feature type="signal peptide" evidence="2">
    <location>
        <begin position="1"/>
        <end position="25"/>
    </location>
</feature>
<dbReference type="EMBL" id="BSYR01000022">
    <property type="protein sequence ID" value="GMI89151.1"/>
    <property type="molecule type" value="Genomic_DNA"/>
</dbReference>
<dbReference type="GO" id="GO:0009567">
    <property type="term" value="P:double fertilization forming a zygote and endosperm"/>
    <property type="evidence" value="ECO:0007669"/>
    <property type="project" value="TreeGrafter"/>
</dbReference>
<keyword evidence="1 2" id="KW-0732">Signal</keyword>
<gene>
    <name evidence="4" type="ORF">HRI_002584400</name>
</gene>
<organism evidence="4 5">
    <name type="scientific">Hibiscus trionum</name>
    <name type="common">Flower of an hour</name>
    <dbReference type="NCBI Taxonomy" id="183268"/>
    <lineage>
        <taxon>Eukaryota</taxon>
        <taxon>Viridiplantae</taxon>
        <taxon>Streptophyta</taxon>
        <taxon>Embryophyta</taxon>
        <taxon>Tracheophyta</taxon>
        <taxon>Spermatophyta</taxon>
        <taxon>Magnoliopsida</taxon>
        <taxon>eudicotyledons</taxon>
        <taxon>Gunneridae</taxon>
        <taxon>Pentapetalae</taxon>
        <taxon>rosids</taxon>
        <taxon>malvids</taxon>
        <taxon>Malvales</taxon>
        <taxon>Malvaceae</taxon>
        <taxon>Malvoideae</taxon>
        <taxon>Hibiscus</taxon>
    </lineage>
</organism>
<dbReference type="Proteomes" id="UP001165190">
    <property type="component" value="Unassembled WGS sequence"/>
</dbReference>
<reference evidence="4" key="1">
    <citation type="submission" date="2023-05" db="EMBL/GenBank/DDBJ databases">
        <title>Genome and transcriptome analyses reveal genes involved in the formation of fine ridges on petal epidermal cells in Hibiscus trionum.</title>
        <authorList>
            <person name="Koshimizu S."/>
            <person name="Masuda S."/>
            <person name="Ishii T."/>
            <person name="Shirasu K."/>
            <person name="Hoshino A."/>
            <person name="Arita M."/>
        </authorList>
    </citation>
    <scope>NUCLEOTIDE SEQUENCE</scope>
    <source>
        <strain evidence="4">Hamamatsu line</strain>
    </source>
</reference>
<dbReference type="AlphaFoldDB" id="A0A9W7M6C5"/>
<feature type="domain" description="Prolamin-like" evidence="3">
    <location>
        <begin position="41"/>
        <end position="90"/>
    </location>
</feature>
<evidence type="ECO:0000256" key="1">
    <source>
        <dbReference type="ARBA" id="ARBA00022729"/>
    </source>
</evidence>
<dbReference type="PANTHER" id="PTHR31181">
    <property type="entry name" value="EGG CELL-SECRETED PROTEIN 1.4"/>
    <property type="match status" value="1"/>
</dbReference>
<dbReference type="OrthoDB" id="1024628at2759"/>
<evidence type="ECO:0000259" key="3">
    <source>
        <dbReference type="Pfam" id="PF05617"/>
    </source>
</evidence>
<dbReference type="GO" id="GO:0080155">
    <property type="term" value="P:regulation of double fertilization forming a zygote and endosperm"/>
    <property type="evidence" value="ECO:0007669"/>
    <property type="project" value="TreeGrafter"/>
</dbReference>
<name>A0A9W7M6C5_HIBTR</name>
<accession>A0A9W7M6C5</accession>
<comment type="caution">
    <text evidence="4">The sequence shown here is derived from an EMBL/GenBank/DDBJ whole genome shotgun (WGS) entry which is preliminary data.</text>
</comment>
<evidence type="ECO:0000313" key="4">
    <source>
        <dbReference type="EMBL" id="GMI89151.1"/>
    </source>
</evidence>
<feature type="chain" id="PRO_5040966702" description="Prolamin-like domain-containing protein" evidence="2">
    <location>
        <begin position="26"/>
        <end position="118"/>
    </location>
</feature>
<protein>
    <recommendedName>
        <fullName evidence="3">Prolamin-like domain-containing protein</fullName>
    </recommendedName>
</protein>
<evidence type="ECO:0000256" key="2">
    <source>
        <dbReference type="SAM" id="SignalP"/>
    </source>
</evidence>
<sequence length="118" mass="12491">MEPTTTSKVLMFWLAATCIAAAASAVVPSGSAEETQDLAGCLMSFVSVEGCVEAIHEAVTHKVYDGLKHECCTAITQLGDNCWPILFPDQPYVPLILKAVCKLIGGGAKVEEVAMSPY</sequence>
<dbReference type="GO" id="GO:2000008">
    <property type="term" value="P:regulation of protein localization to cell surface"/>
    <property type="evidence" value="ECO:0007669"/>
    <property type="project" value="TreeGrafter"/>
</dbReference>
<dbReference type="GO" id="GO:0031982">
    <property type="term" value="C:vesicle"/>
    <property type="evidence" value="ECO:0007669"/>
    <property type="project" value="TreeGrafter"/>
</dbReference>
<keyword evidence="5" id="KW-1185">Reference proteome</keyword>
<proteinExistence type="predicted"/>
<evidence type="ECO:0000313" key="5">
    <source>
        <dbReference type="Proteomes" id="UP001165190"/>
    </source>
</evidence>